<accession>A0A9L0R7H9</accession>
<evidence type="ECO:0000256" key="1">
    <source>
        <dbReference type="SAM" id="MobiDB-lite"/>
    </source>
</evidence>
<feature type="region of interest" description="Disordered" evidence="1">
    <location>
        <begin position="368"/>
        <end position="400"/>
    </location>
</feature>
<dbReference type="GO" id="GO:0004672">
    <property type="term" value="F:protein kinase activity"/>
    <property type="evidence" value="ECO:0007669"/>
    <property type="project" value="InterPro"/>
</dbReference>
<feature type="compositionally biased region" description="Pro residues" evidence="1">
    <location>
        <begin position="41"/>
        <end position="57"/>
    </location>
</feature>
<dbReference type="PANTHER" id="PTHR22961">
    <property type="entry name" value="SER/THR PROTEIN KINASE-TRB"/>
    <property type="match status" value="1"/>
</dbReference>
<dbReference type="GO" id="GO:0005634">
    <property type="term" value="C:nucleus"/>
    <property type="evidence" value="ECO:0000318"/>
    <property type="project" value="GO_Central"/>
</dbReference>
<dbReference type="GO" id="GO:0045717">
    <property type="term" value="P:negative regulation of fatty acid biosynthetic process"/>
    <property type="evidence" value="ECO:0007669"/>
    <property type="project" value="Ensembl"/>
</dbReference>
<dbReference type="GO" id="GO:0005524">
    <property type="term" value="F:ATP binding"/>
    <property type="evidence" value="ECO:0007669"/>
    <property type="project" value="InterPro"/>
</dbReference>
<dbReference type="Ensembl" id="ENSECAT00000137750.1">
    <property type="protein sequence ID" value="ENSECAP00000058430.1"/>
    <property type="gene ID" value="ENSECAG00000000607.3"/>
</dbReference>
<dbReference type="Proteomes" id="UP000002281">
    <property type="component" value="Chromosome 22"/>
</dbReference>
<dbReference type="FunFam" id="3.30.200.20:FF:000439">
    <property type="entry name" value="Tribbles pseudokinase 3"/>
    <property type="match status" value="1"/>
</dbReference>
<dbReference type="InterPro" id="IPR011009">
    <property type="entry name" value="Kinase-like_dom_sf"/>
</dbReference>
<dbReference type="InterPro" id="IPR024104">
    <property type="entry name" value="Tribbles/Ser_Thr_kinase_40"/>
</dbReference>
<dbReference type="GO" id="GO:0031625">
    <property type="term" value="F:ubiquitin protein ligase binding"/>
    <property type="evidence" value="ECO:0007669"/>
    <property type="project" value="Ensembl"/>
</dbReference>
<dbReference type="GeneTree" id="ENSGT00950000182986"/>
<protein>
    <submittedName>
        <fullName evidence="3">Tribbles pseudokinase 3</fullName>
    </submittedName>
</protein>
<dbReference type="Gene3D" id="3.30.200.20">
    <property type="entry name" value="Phosphorylase Kinase, domain 1"/>
    <property type="match status" value="1"/>
</dbReference>
<dbReference type="SMART" id="SM00220">
    <property type="entry name" value="S_TKc"/>
    <property type="match status" value="1"/>
</dbReference>
<dbReference type="GO" id="GO:0032869">
    <property type="term" value="P:cellular response to insulin stimulus"/>
    <property type="evidence" value="ECO:0007669"/>
    <property type="project" value="Ensembl"/>
</dbReference>
<evidence type="ECO:0000313" key="3">
    <source>
        <dbReference type="Ensembl" id="ENSECAP00000058430.1"/>
    </source>
</evidence>
<dbReference type="GO" id="GO:1990757">
    <property type="term" value="F:ubiquitin ligase activator activity"/>
    <property type="evidence" value="ECO:0007669"/>
    <property type="project" value="Ensembl"/>
</dbReference>
<dbReference type="GO" id="GO:0030291">
    <property type="term" value="F:protein serine/threonine kinase inhibitor activity"/>
    <property type="evidence" value="ECO:0007669"/>
    <property type="project" value="Ensembl"/>
</dbReference>
<keyword evidence="4" id="KW-1185">Reference proteome</keyword>
<dbReference type="AlphaFoldDB" id="A0A9L0R7H9"/>
<dbReference type="GO" id="GO:0043409">
    <property type="term" value="P:negative regulation of MAPK cascade"/>
    <property type="evidence" value="ECO:0007669"/>
    <property type="project" value="Ensembl"/>
</dbReference>
<dbReference type="InterPro" id="IPR000719">
    <property type="entry name" value="Prot_kinase_dom"/>
</dbReference>
<dbReference type="GO" id="GO:0046627">
    <property type="term" value="P:negative regulation of insulin receptor signaling pathway"/>
    <property type="evidence" value="ECO:0007669"/>
    <property type="project" value="Ensembl"/>
</dbReference>
<dbReference type="GO" id="GO:0032436">
    <property type="term" value="P:positive regulation of proteasomal ubiquitin-dependent protein catabolic process"/>
    <property type="evidence" value="ECO:0000318"/>
    <property type="project" value="GO_Central"/>
</dbReference>
<feature type="domain" description="Protein kinase" evidence="2">
    <location>
        <begin position="68"/>
        <end position="362"/>
    </location>
</feature>
<dbReference type="GO" id="GO:0000122">
    <property type="term" value="P:negative regulation of transcription by RNA polymerase II"/>
    <property type="evidence" value="ECO:0007669"/>
    <property type="project" value="Ensembl"/>
</dbReference>
<dbReference type="GO" id="GO:0003714">
    <property type="term" value="F:transcription corepressor activity"/>
    <property type="evidence" value="ECO:0007669"/>
    <property type="project" value="Ensembl"/>
</dbReference>
<organism evidence="3 4">
    <name type="scientific">Equus caballus</name>
    <name type="common">Horse</name>
    <dbReference type="NCBI Taxonomy" id="9796"/>
    <lineage>
        <taxon>Eukaryota</taxon>
        <taxon>Metazoa</taxon>
        <taxon>Chordata</taxon>
        <taxon>Craniata</taxon>
        <taxon>Vertebrata</taxon>
        <taxon>Euteleostomi</taxon>
        <taxon>Mammalia</taxon>
        <taxon>Eutheria</taxon>
        <taxon>Laurasiatheria</taxon>
        <taxon>Perissodactyla</taxon>
        <taxon>Equidae</taxon>
        <taxon>Equus</taxon>
    </lineage>
</organism>
<evidence type="ECO:0000313" key="4">
    <source>
        <dbReference type="Proteomes" id="UP000002281"/>
    </source>
</evidence>
<proteinExistence type="predicted"/>
<dbReference type="GO" id="GO:0031434">
    <property type="term" value="F:mitogen-activated protein kinase kinase binding"/>
    <property type="evidence" value="ECO:0000318"/>
    <property type="project" value="GO_Central"/>
</dbReference>
<dbReference type="Gene3D" id="1.10.510.10">
    <property type="entry name" value="Transferase(Phosphotransferase) domain 1"/>
    <property type="match status" value="1"/>
</dbReference>
<reference evidence="3" key="3">
    <citation type="submission" date="2025-09" db="UniProtKB">
        <authorList>
            <consortium name="Ensembl"/>
        </authorList>
    </citation>
    <scope>IDENTIFICATION</scope>
    <source>
        <strain evidence="3">Thoroughbred</strain>
    </source>
</reference>
<reference evidence="3 4" key="1">
    <citation type="journal article" date="2009" name="Science">
        <title>Genome sequence, comparative analysis, and population genetics of the domestic horse.</title>
        <authorList>
            <consortium name="Broad Institute Genome Sequencing Platform"/>
            <consortium name="Broad Institute Whole Genome Assembly Team"/>
            <person name="Wade C.M."/>
            <person name="Giulotto E."/>
            <person name="Sigurdsson S."/>
            <person name="Zoli M."/>
            <person name="Gnerre S."/>
            <person name="Imsland F."/>
            <person name="Lear T.L."/>
            <person name="Adelson D.L."/>
            <person name="Bailey E."/>
            <person name="Bellone R.R."/>
            <person name="Bloecker H."/>
            <person name="Distl O."/>
            <person name="Edgar R.C."/>
            <person name="Garber M."/>
            <person name="Leeb T."/>
            <person name="Mauceli E."/>
            <person name="MacLeod J.N."/>
            <person name="Penedo M.C.T."/>
            <person name="Raison J.M."/>
            <person name="Sharpe T."/>
            <person name="Vogel J."/>
            <person name="Andersson L."/>
            <person name="Antczak D.F."/>
            <person name="Biagi T."/>
            <person name="Binns M.M."/>
            <person name="Chowdhary B.P."/>
            <person name="Coleman S.J."/>
            <person name="Della Valle G."/>
            <person name="Fryc S."/>
            <person name="Guerin G."/>
            <person name="Hasegawa T."/>
            <person name="Hill E.W."/>
            <person name="Jurka J."/>
            <person name="Kiialainen A."/>
            <person name="Lindgren G."/>
            <person name="Liu J."/>
            <person name="Magnani E."/>
            <person name="Mickelson J.R."/>
            <person name="Murray J."/>
            <person name="Nergadze S.G."/>
            <person name="Onofrio R."/>
            <person name="Pedroni S."/>
            <person name="Piras M.F."/>
            <person name="Raudsepp T."/>
            <person name="Rocchi M."/>
            <person name="Roeed K.H."/>
            <person name="Ryder O.A."/>
            <person name="Searle S."/>
            <person name="Skow L."/>
            <person name="Swinburne J.E."/>
            <person name="Syvaenen A.C."/>
            <person name="Tozaki T."/>
            <person name="Valberg S.J."/>
            <person name="Vaudin M."/>
            <person name="White J.R."/>
            <person name="Zody M.C."/>
            <person name="Lander E.S."/>
            <person name="Lindblad-Toh K."/>
        </authorList>
    </citation>
    <scope>NUCLEOTIDE SEQUENCE [LARGE SCALE GENOMIC DNA]</scope>
    <source>
        <strain evidence="3 4">Thoroughbred</strain>
    </source>
</reference>
<gene>
    <name evidence="3" type="primary">TRIB3</name>
</gene>
<dbReference type="GO" id="GO:0070059">
    <property type="term" value="P:intrinsic apoptotic signaling pathway in response to endoplasmic reticulum stress"/>
    <property type="evidence" value="ECO:0007669"/>
    <property type="project" value="Ensembl"/>
</dbReference>
<dbReference type="SUPFAM" id="SSF56112">
    <property type="entry name" value="Protein kinase-like (PK-like)"/>
    <property type="match status" value="1"/>
</dbReference>
<dbReference type="PANTHER" id="PTHR22961:SF14">
    <property type="entry name" value="TRIBBLES HOMOLOG 3"/>
    <property type="match status" value="1"/>
</dbReference>
<name>A0A9L0R7H9_HORSE</name>
<dbReference type="GO" id="GO:0010827">
    <property type="term" value="P:regulation of D-glucose transmembrane transport"/>
    <property type="evidence" value="ECO:0007669"/>
    <property type="project" value="Ensembl"/>
</dbReference>
<evidence type="ECO:0000259" key="2">
    <source>
        <dbReference type="PROSITE" id="PS50011"/>
    </source>
</evidence>
<dbReference type="GO" id="GO:0045599">
    <property type="term" value="P:negative regulation of fat cell differentiation"/>
    <property type="evidence" value="ECO:0007669"/>
    <property type="project" value="Ensembl"/>
</dbReference>
<sequence>MQATPLAAPAGAPSRKKRLELDDDLDTEGPTRKQAQSGPQPRLPPCPLALSPPPAPVRAPVGTTASRLGPYVLLEPEEDGRAYRALHCPTGTEYTCKVYPVCDALAVLEPYSRLPRHGHVARPTEVLAGTRHLYAFFPRPHGDMHSLVRRRRRLPEPEAAALFRQMAATVAHCHQHGLVLRDLQLRRFVFTDRERLRLYIFGNNTPEMRGPVGTSQQETPDVDTCCCDVNLDGWCGCQRSPLTKLVLENLEDACVLSGPDDSLCDKHACPAYVGPEILSSRPSYSGKAADVWSLGVVLFTMLAGHYPFQDSEPILLFGKIRRGVFVLPAGLSAPARCLIRCLLRREPAERLTAAGILLHPWLRENPTPSVPSGSHLWRTDQVVPSGPGLEEGEREAGLYG</sequence>
<dbReference type="Pfam" id="PF00069">
    <property type="entry name" value="Pkinase"/>
    <property type="match status" value="1"/>
</dbReference>
<dbReference type="GO" id="GO:0005654">
    <property type="term" value="C:nucleoplasm"/>
    <property type="evidence" value="ECO:0007669"/>
    <property type="project" value="Ensembl"/>
</dbReference>
<dbReference type="PROSITE" id="PS50011">
    <property type="entry name" value="PROTEIN_KINASE_DOM"/>
    <property type="match status" value="1"/>
</dbReference>
<reference evidence="3" key="2">
    <citation type="submission" date="2025-08" db="UniProtKB">
        <authorList>
            <consortium name="Ensembl"/>
        </authorList>
    </citation>
    <scope>IDENTIFICATION</scope>
    <source>
        <strain evidence="3">Thoroughbred</strain>
    </source>
</reference>
<feature type="region of interest" description="Disordered" evidence="1">
    <location>
        <begin position="1"/>
        <end position="62"/>
    </location>
</feature>